<name>A0ABV9RBR2_9PSEU</name>
<organism evidence="1 2">
    <name type="scientific">Actinomycetospora chibensis</name>
    <dbReference type="NCBI Taxonomy" id="663606"/>
    <lineage>
        <taxon>Bacteria</taxon>
        <taxon>Bacillati</taxon>
        <taxon>Actinomycetota</taxon>
        <taxon>Actinomycetes</taxon>
        <taxon>Pseudonocardiales</taxon>
        <taxon>Pseudonocardiaceae</taxon>
        <taxon>Actinomycetospora</taxon>
    </lineage>
</organism>
<proteinExistence type="predicted"/>
<comment type="caution">
    <text evidence="1">The sequence shown here is derived from an EMBL/GenBank/DDBJ whole genome shotgun (WGS) entry which is preliminary data.</text>
</comment>
<reference evidence="2" key="1">
    <citation type="journal article" date="2019" name="Int. J. Syst. Evol. Microbiol.">
        <title>The Global Catalogue of Microorganisms (GCM) 10K type strain sequencing project: providing services to taxonomists for standard genome sequencing and annotation.</title>
        <authorList>
            <consortium name="The Broad Institute Genomics Platform"/>
            <consortium name="The Broad Institute Genome Sequencing Center for Infectious Disease"/>
            <person name="Wu L."/>
            <person name="Ma J."/>
        </authorList>
    </citation>
    <scope>NUCLEOTIDE SEQUENCE [LARGE SCALE GENOMIC DNA]</scope>
    <source>
        <strain evidence="2">CCUG 50347</strain>
    </source>
</reference>
<dbReference type="EMBL" id="JBHSIM010000007">
    <property type="protein sequence ID" value="MFC4831618.1"/>
    <property type="molecule type" value="Genomic_DNA"/>
</dbReference>
<dbReference type="RefSeq" id="WP_274192567.1">
    <property type="nucleotide sequence ID" value="NZ_BAABHN010000007.1"/>
</dbReference>
<keyword evidence="2" id="KW-1185">Reference proteome</keyword>
<protein>
    <submittedName>
        <fullName evidence="1">Uncharacterized protein</fullName>
    </submittedName>
</protein>
<dbReference type="Proteomes" id="UP001595909">
    <property type="component" value="Unassembled WGS sequence"/>
</dbReference>
<evidence type="ECO:0000313" key="2">
    <source>
        <dbReference type="Proteomes" id="UP001595909"/>
    </source>
</evidence>
<gene>
    <name evidence="1" type="ORF">ACFPEL_04265</name>
</gene>
<accession>A0ABV9RBR2</accession>
<evidence type="ECO:0000313" key="1">
    <source>
        <dbReference type="EMBL" id="MFC4831618.1"/>
    </source>
</evidence>
<sequence length="108" mass="11799">MAGRDVSSEAVHPRWCDEDLAAEFDGVEHASRAHQWRPTYEHEVAIVDLLRQVAYLDGATETPTATVRIDNSSQPGEVAMTAEDLATFVGRLLSLRAALIAQHGDSAR</sequence>